<feature type="region of interest" description="Disordered" evidence="1">
    <location>
        <begin position="264"/>
        <end position="290"/>
    </location>
</feature>
<dbReference type="GeneID" id="37027236"/>
<feature type="compositionally biased region" description="Polar residues" evidence="1">
    <location>
        <begin position="51"/>
        <end position="62"/>
    </location>
</feature>
<evidence type="ECO:0000256" key="1">
    <source>
        <dbReference type="SAM" id="MobiDB-lite"/>
    </source>
</evidence>
<sequence>MPPSKLGPLAGRTLRGSSLSPSPSTPPPGSPSQHGGAGPPSTSSPRRVASGSANLNHNSPNRRASAAKNGGNNDASPSSLSSSSERPYLLSREQETTYHRRLRTLLIEFARTRQLWADEIEEAAELVAKYAGALGELEDEMKERTKRREVAGGVAAGAVREALEDLDATYSELDVAWRRIEGAAQALLKLRDEAAALEREWMTRSEDVRWGPVGGEEMVAATATLSLQAQLQTQQLRTSLSTLFVECSPLGSLVAPAVTDLFTNGAHPDDTTAASSKPRRPRTYNPSASSRLRKEVLTTWRDLSCVEARGMDSFAWVQEVWRSEVGRWDEFAGGSSAATAMPL</sequence>
<dbReference type="RefSeq" id="XP_025364003.1">
    <property type="nucleotide sequence ID" value="XM_025505413.1"/>
</dbReference>
<proteinExistence type="predicted"/>
<organism evidence="2 3">
    <name type="scientific">Jaminaea rosea</name>
    <dbReference type="NCBI Taxonomy" id="1569628"/>
    <lineage>
        <taxon>Eukaryota</taxon>
        <taxon>Fungi</taxon>
        <taxon>Dikarya</taxon>
        <taxon>Basidiomycota</taxon>
        <taxon>Ustilaginomycotina</taxon>
        <taxon>Exobasidiomycetes</taxon>
        <taxon>Microstromatales</taxon>
        <taxon>Microstromatales incertae sedis</taxon>
        <taxon>Jaminaea</taxon>
    </lineage>
</organism>
<dbReference type="Proteomes" id="UP000245884">
    <property type="component" value="Unassembled WGS sequence"/>
</dbReference>
<accession>A0A316UYK2</accession>
<reference evidence="2 3" key="1">
    <citation type="journal article" date="2018" name="Mol. Biol. Evol.">
        <title>Broad Genomic Sampling Reveals a Smut Pathogenic Ancestry of the Fungal Clade Ustilaginomycotina.</title>
        <authorList>
            <person name="Kijpornyongpan T."/>
            <person name="Mondo S.J."/>
            <person name="Barry K."/>
            <person name="Sandor L."/>
            <person name="Lee J."/>
            <person name="Lipzen A."/>
            <person name="Pangilinan J."/>
            <person name="LaButti K."/>
            <person name="Hainaut M."/>
            <person name="Henrissat B."/>
            <person name="Grigoriev I.V."/>
            <person name="Spatafora J.W."/>
            <person name="Aime M.C."/>
        </authorList>
    </citation>
    <scope>NUCLEOTIDE SEQUENCE [LARGE SCALE GENOMIC DNA]</scope>
    <source>
        <strain evidence="2 3">MCA 5214</strain>
    </source>
</reference>
<dbReference type="EMBL" id="KZ819663">
    <property type="protein sequence ID" value="PWN29391.1"/>
    <property type="molecule type" value="Genomic_DNA"/>
</dbReference>
<gene>
    <name evidence="2" type="ORF">BDZ90DRAFT_230264</name>
</gene>
<evidence type="ECO:0000313" key="3">
    <source>
        <dbReference type="Proteomes" id="UP000245884"/>
    </source>
</evidence>
<name>A0A316UYK2_9BASI</name>
<protein>
    <submittedName>
        <fullName evidence="2">Uncharacterized protein</fullName>
    </submittedName>
</protein>
<dbReference type="AlphaFoldDB" id="A0A316UYK2"/>
<evidence type="ECO:0000313" key="2">
    <source>
        <dbReference type="EMBL" id="PWN29391.1"/>
    </source>
</evidence>
<keyword evidence="3" id="KW-1185">Reference proteome</keyword>
<feature type="region of interest" description="Disordered" evidence="1">
    <location>
        <begin position="1"/>
        <end position="92"/>
    </location>
</feature>
<feature type="compositionally biased region" description="Low complexity" evidence="1">
    <location>
        <begin position="76"/>
        <end position="91"/>
    </location>
</feature>